<gene>
    <name evidence="2" type="ORF">PG991_000720</name>
</gene>
<dbReference type="EMBL" id="JAQQWI010000002">
    <property type="protein sequence ID" value="KAK8037374.1"/>
    <property type="molecule type" value="Genomic_DNA"/>
</dbReference>
<dbReference type="Pfam" id="PF17111">
    <property type="entry name" value="PigL_N"/>
    <property type="match status" value="1"/>
</dbReference>
<comment type="caution">
    <text evidence="2">The sequence shown here is derived from an EMBL/GenBank/DDBJ whole genome shotgun (WGS) entry which is preliminary data.</text>
</comment>
<reference evidence="2 3" key="1">
    <citation type="submission" date="2023-01" db="EMBL/GenBank/DDBJ databases">
        <title>Analysis of 21 Apiospora genomes using comparative genomics revels a genus with tremendous synthesis potential of carbohydrate active enzymes and secondary metabolites.</title>
        <authorList>
            <person name="Sorensen T."/>
        </authorList>
    </citation>
    <scope>NUCLEOTIDE SEQUENCE [LARGE SCALE GENOMIC DNA]</scope>
    <source>
        <strain evidence="2 3">CBS 20057</strain>
    </source>
</reference>
<organism evidence="2 3">
    <name type="scientific">Apiospora marii</name>
    <dbReference type="NCBI Taxonomy" id="335849"/>
    <lineage>
        <taxon>Eukaryota</taxon>
        <taxon>Fungi</taxon>
        <taxon>Dikarya</taxon>
        <taxon>Ascomycota</taxon>
        <taxon>Pezizomycotina</taxon>
        <taxon>Sordariomycetes</taxon>
        <taxon>Xylariomycetidae</taxon>
        <taxon>Amphisphaeriales</taxon>
        <taxon>Apiosporaceae</taxon>
        <taxon>Apiospora</taxon>
    </lineage>
</organism>
<accession>A0ABR1SSU4</accession>
<dbReference type="InterPro" id="IPR031348">
    <property type="entry name" value="PigL_N"/>
</dbReference>
<feature type="domain" description="Azaphilone pigments biosynthesis cluster protein L N-terminal" evidence="1">
    <location>
        <begin position="1"/>
        <end position="200"/>
    </location>
</feature>
<protein>
    <recommendedName>
        <fullName evidence="1">Azaphilone pigments biosynthesis cluster protein L N-terminal domain-containing protein</fullName>
    </recommendedName>
</protein>
<dbReference type="Proteomes" id="UP001396898">
    <property type="component" value="Unassembled WGS sequence"/>
</dbReference>
<keyword evidence="3" id="KW-1185">Reference proteome</keyword>
<proteinExistence type="predicted"/>
<evidence type="ECO:0000313" key="2">
    <source>
        <dbReference type="EMBL" id="KAK8037374.1"/>
    </source>
</evidence>
<evidence type="ECO:0000313" key="3">
    <source>
        <dbReference type="Proteomes" id="UP001396898"/>
    </source>
</evidence>
<evidence type="ECO:0000259" key="1">
    <source>
        <dbReference type="Pfam" id="PF17111"/>
    </source>
</evidence>
<sequence>MDPLSVTASIIAVAGLATQSAKAATKVINGLQEAPQVIAHSKFLLAGTENSLSTLVRVLDPSYSNGSAHMGSILSDIRLQRALDTTRDLCDDFTKAISGYTVHSTELSLSKRDRIKVNLHEGQIARFNRQLSGCQDTITVAVTAATLIVSCRTSDDIERMSARFIALEQSLSTLMSNLSRDAAEAPPLNELEQLRIEDEQSDLKTNSVLQDTCKAALEASRAKRTGQTFGDMNVDKSTAMQGIVGTAQQGVEQKFGNLVAQNESRAFQGQMDSNAFSTMFK</sequence>
<name>A0ABR1SSU4_9PEZI</name>